<dbReference type="Proteomes" id="UP000018781">
    <property type="component" value="Chromosome"/>
</dbReference>
<keyword evidence="1" id="KW-0472">Membrane</keyword>
<dbReference type="EMBL" id="CP006996">
    <property type="protein sequence ID" value="AHD23949.1"/>
    <property type="molecule type" value="Genomic_DNA"/>
</dbReference>
<evidence type="ECO:0000313" key="3">
    <source>
        <dbReference type="Proteomes" id="UP000018781"/>
    </source>
</evidence>
<evidence type="ECO:0000313" key="2">
    <source>
        <dbReference type="EMBL" id="AHD23949.1"/>
    </source>
</evidence>
<dbReference type="PATRIC" id="fig|1435356.3.peg.4710"/>
<reference evidence="2 3" key="1">
    <citation type="journal article" date="2014" name="Genome Announc.">
        <title>Complete Genome of Rhodococcus pyridinivorans SB3094, a Methyl-Ethyl-Ketone-Degrading Bacterium Used for Bioaugmentation.</title>
        <authorList>
            <person name="Dueholm M.S."/>
            <person name="Albertsen M."/>
            <person name="D'Imperio S."/>
            <person name="Tale V.P."/>
            <person name="Lewis D."/>
            <person name="Nielsen P.H."/>
            <person name="Nielsen J.L."/>
        </authorList>
    </citation>
    <scope>NUCLEOTIDE SEQUENCE [LARGE SCALE GENOMIC DNA]</scope>
    <source>
        <strain evidence="2 3">SB3094</strain>
    </source>
</reference>
<gene>
    <name evidence="2" type="ORF">Y013_23380</name>
</gene>
<proteinExistence type="predicted"/>
<keyword evidence="1" id="KW-0812">Transmembrane</keyword>
<accession>V9XPF4</accession>
<dbReference type="AlphaFoldDB" id="V9XPF4"/>
<dbReference type="KEGG" id="rpy:Y013_23380"/>
<evidence type="ECO:0000256" key="1">
    <source>
        <dbReference type="SAM" id="Phobius"/>
    </source>
</evidence>
<keyword evidence="1" id="KW-1133">Transmembrane helix</keyword>
<name>V9XPF4_9NOCA</name>
<dbReference type="HOGENOM" id="CLU_3295669_0_0_11"/>
<protein>
    <submittedName>
        <fullName evidence="2">Uncharacterized protein</fullName>
    </submittedName>
</protein>
<organism evidence="2 3">
    <name type="scientific">Rhodococcus pyridinivorans SB3094</name>
    <dbReference type="NCBI Taxonomy" id="1435356"/>
    <lineage>
        <taxon>Bacteria</taxon>
        <taxon>Bacillati</taxon>
        <taxon>Actinomycetota</taxon>
        <taxon>Actinomycetes</taxon>
        <taxon>Mycobacteriales</taxon>
        <taxon>Nocardiaceae</taxon>
        <taxon>Rhodococcus</taxon>
    </lineage>
</organism>
<sequence>MPAVIATATAVTAHAVRLIAMIVLLDSVFVLVTGNFGARR</sequence>
<feature type="transmembrane region" description="Helical" evidence="1">
    <location>
        <begin position="18"/>
        <end position="38"/>
    </location>
</feature>